<feature type="transmembrane region" description="Helical" evidence="1">
    <location>
        <begin position="45"/>
        <end position="67"/>
    </location>
</feature>
<evidence type="ECO:0000313" key="4">
    <source>
        <dbReference type="Proteomes" id="UP000266376"/>
    </source>
</evidence>
<dbReference type="EMBL" id="QSEW01000001">
    <property type="protein sequence ID" value="RHA02360.1"/>
    <property type="molecule type" value="Genomic_DNA"/>
</dbReference>
<evidence type="ECO:0000313" key="5">
    <source>
        <dbReference type="Proteomes" id="UP000284962"/>
    </source>
</evidence>
<proteinExistence type="predicted"/>
<feature type="transmembrane region" description="Helical" evidence="1">
    <location>
        <begin position="87"/>
        <end position="109"/>
    </location>
</feature>
<keyword evidence="1" id="KW-1133">Transmembrane helix</keyword>
<evidence type="ECO:0000313" key="3">
    <source>
        <dbReference type="EMBL" id="RHA02360.1"/>
    </source>
</evidence>
<keyword evidence="1" id="KW-0812">Transmembrane</keyword>
<accession>A0A395XJ86</accession>
<sequence length="117" mass="12901">MTIATLCFKNEWLQMRVNTGLIFGGLLLVLSIVLILLSQKKKITLNWITTIGSLIICTVIGLAVYGFSRMKVVPAALVREGINQTRIPFATINKVLLIVTFGGAIIILATELMNRKK</sequence>
<feature type="transmembrane region" description="Helical" evidence="1">
    <location>
        <begin position="20"/>
        <end position="38"/>
    </location>
</feature>
<name>A0A395XJ86_9FIRM</name>
<protein>
    <submittedName>
        <fullName evidence="2">Uncharacterized protein</fullName>
    </submittedName>
</protein>
<evidence type="ECO:0000256" key="1">
    <source>
        <dbReference type="SAM" id="Phobius"/>
    </source>
</evidence>
<dbReference type="EMBL" id="QSAJ01000026">
    <property type="protein sequence ID" value="RGW51902.1"/>
    <property type="molecule type" value="Genomic_DNA"/>
</dbReference>
<dbReference type="AlphaFoldDB" id="A0A395XJ86"/>
<organism evidence="2 4">
    <name type="scientific">Dorea formicigenerans</name>
    <dbReference type="NCBI Taxonomy" id="39486"/>
    <lineage>
        <taxon>Bacteria</taxon>
        <taxon>Bacillati</taxon>
        <taxon>Bacillota</taxon>
        <taxon>Clostridia</taxon>
        <taxon>Lachnospirales</taxon>
        <taxon>Lachnospiraceae</taxon>
        <taxon>Dorea</taxon>
    </lineage>
</organism>
<keyword evidence="1" id="KW-0472">Membrane</keyword>
<dbReference type="Proteomes" id="UP000266376">
    <property type="component" value="Unassembled WGS sequence"/>
</dbReference>
<comment type="caution">
    <text evidence="2">The sequence shown here is derived from an EMBL/GenBank/DDBJ whole genome shotgun (WGS) entry which is preliminary data.</text>
</comment>
<reference evidence="4 5" key="1">
    <citation type="submission" date="2018-08" db="EMBL/GenBank/DDBJ databases">
        <title>A genome reference for cultivated species of the human gut microbiota.</title>
        <authorList>
            <person name="Zou Y."/>
            <person name="Xue W."/>
            <person name="Luo G."/>
        </authorList>
    </citation>
    <scope>NUCLEOTIDE SEQUENCE [LARGE SCALE GENOMIC DNA]</scope>
    <source>
        <strain evidence="2 4">AF12-11</strain>
        <strain evidence="3 5">AM46-16</strain>
    </source>
</reference>
<evidence type="ECO:0000313" key="2">
    <source>
        <dbReference type="EMBL" id="RGW51902.1"/>
    </source>
</evidence>
<gene>
    <name evidence="3" type="ORF">DW957_01240</name>
    <name evidence="2" type="ORF">DWV67_10895</name>
</gene>
<dbReference type="Proteomes" id="UP000284962">
    <property type="component" value="Unassembled WGS sequence"/>
</dbReference>